<dbReference type="InterPro" id="IPR051678">
    <property type="entry name" value="AGP_Transferase"/>
</dbReference>
<dbReference type="Gene3D" id="3.90.1200.10">
    <property type="match status" value="1"/>
</dbReference>
<dbReference type="PANTHER" id="PTHR21310">
    <property type="entry name" value="AMINOGLYCOSIDE PHOSPHOTRANSFERASE-RELATED-RELATED"/>
    <property type="match status" value="1"/>
</dbReference>
<protein>
    <submittedName>
        <fullName evidence="2">Aminoglycoside phosphotransferase (APT) family kinase protein</fullName>
    </submittedName>
</protein>
<dbReference type="PANTHER" id="PTHR21310:SF42">
    <property type="entry name" value="BIFUNCTIONAL AAC_APH"/>
    <property type="match status" value="1"/>
</dbReference>
<sequence>MSDQQIDEFLARRLIVEQFPEWADLPISSVAQQGVDNRTFRLGETLSIRLPSHTRYVAGVDKENRWLPRLAPQLPLPIPTPVATGRPTADFPRPWSVRRWLDGITLTDARGVDQLRLARDLAGFLRALHQADAAGGPPAGEHNFHRGAPLAVYDEQTRRAIAALGTSIDAHALIRMWDVAVESVWQGAPVWLHGDVAPGNLLLNPRGELSAVIDFGTAGVGDPACDLVIAWTVLDRGPRRAFCSLMEPDAAMWARARGWALWKAVITLADGRDPAAVHQSSTVVRELSAEAGGDLPMAF</sequence>
<evidence type="ECO:0000313" key="3">
    <source>
        <dbReference type="Proteomes" id="UP000295560"/>
    </source>
</evidence>
<dbReference type="RefSeq" id="WP_132429356.1">
    <property type="nucleotide sequence ID" value="NZ_SMFZ01000002.1"/>
</dbReference>
<gene>
    <name evidence="2" type="ORF">EV378_4514</name>
</gene>
<dbReference type="GO" id="GO:0016301">
    <property type="term" value="F:kinase activity"/>
    <property type="evidence" value="ECO:0007669"/>
    <property type="project" value="UniProtKB-KW"/>
</dbReference>
<dbReference type="AlphaFoldDB" id="A0A4R1HI79"/>
<feature type="domain" description="Aminoglycoside phosphotransferase" evidence="1">
    <location>
        <begin position="32"/>
        <end position="242"/>
    </location>
</feature>
<dbReference type="SUPFAM" id="SSF56112">
    <property type="entry name" value="Protein kinase-like (PK-like)"/>
    <property type="match status" value="1"/>
</dbReference>
<name>A0A4R1HI79_PSEEN</name>
<keyword evidence="3" id="KW-1185">Reference proteome</keyword>
<comment type="caution">
    <text evidence="2">The sequence shown here is derived from an EMBL/GenBank/DDBJ whole genome shotgun (WGS) entry which is preliminary data.</text>
</comment>
<dbReference type="Pfam" id="PF01636">
    <property type="entry name" value="APH"/>
    <property type="match status" value="1"/>
</dbReference>
<dbReference type="InterPro" id="IPR011009">
    <property type="entry name" value="Kinase-like_dom_sf"/>
</dbReference>
<evidence type="ECO:0000313" key="2">
    <source>
        <dbReference type="EMBL" id="TCK20553.1"/>
    </source>
</evidence>
<dbReference type="CDD" id="cd05155">
    <property type="entry name" value="APH_ChoK_like_1"/>
    <property type="match status" value="1"/>
</dbReference>
<evidence type="ECO:0000259" key="1">
    <source>
        <dbReference type="Pfam" id="PF01636"/>
    </source>
</evidence>
<dbReference type="Proteomes" id="UP000295560">
    <property type="component" value="Unassembled WGS sequence"/>
</dbReference>
<accession>A0A4R1HI79</accession>
<keyword evidence="2" id="KW-0808">Transferase</keyword>
<dbReference type="Gene3D" id="3.30.200.20">
    <property type="entry name" value="Phosphorylase Kinase, domain 1"/>
    <property type="match status" value="1"/>
</dbReference>
<proteinExistence type="predicted"/>
<dbReference type="EMBL" id="SMFZ01000002">
    <property type="protein sequence ID" value="TCK20553.1"/>
    <property type="molecule type" value="Genomic_DNA"/>
</dbReference>
<keyword evidence="2" id="KW-0418">Kinase</keyword>
<dbReference type="InterPro" id="IPR002575">
    <property type="entry name" value="Aminoglycoside_PTrfase"/>
</dbReference>
<dbReference type="OrthoDB" id="9797603at2"/>
<organism evidence="2 3">
    <name type="scientific">Pseudonocardia endophytica</name>
    <dbReference type="NCBI Taxonomy" id="401976"/>
    <lineage>
        <taxon>Bacteria</taxon>
        <taxon>Bacillati</taxon>
        <taxon>Actinomycetota</taxon>
        <taxon>Actinomycetes</taxon>
        <taxon>Pseudonocardiales</taxon>
        <taxon>Pseudonocardiaceae</taxon>
        <taxon>Pseudonocardia</taxon>
    </lineage>
</organism>
<reference evidence="2 3" key="1">
    <citation type="submission" date="2019-03" db="EMBL/GenBank/DDBJ databases">
        <title>Sequencing the genomes of 1000 actinobacteria strains.</title>
        <authorList>
            <person name="Klenk H.-P."/>
        </authorList>
    </citation>
    <scope>NUCLEOTIDE SEQUENCE [LARGE SCALE GENOMIC DNA]</scope>
    <source>
        <strain evidence="2 3">DSM 44969</strain>
    </source>
</reference>